<dbReference type="Pfam" id="PF04214">
    <property type="entry name" value="DUF411"/>
    <property type="match status" value="1"/>
</dbReference>
<dbReference type="EMBL" id="JAEKCZ010000011">
    <property type="protein sequence ID" value="MBJ2257678.1"/>
    <property type="molecule type" value="Genomic_DNA"/>
</dbReference>
<name>A0A8I1FS47_9PSED</name>
<dbReference type="InterPro" id="IPR036249">
    <property type="entry name" value="Thioredoxin-like_sf"/>
</dbReference>
<accession>A0A8I1FS47</accession>
<dbReference type="AlphaFoldDB" id="A0A8I1FS47"/>
<dbReference type="InterPro" id="IPR007332">
    <property type="entry name" value="DUF411"/>
</dbReference>
<reference evidence="1" key="1">
    <citation type="submission" date="2020-12" db="EMBL/GenBank/DDBJ databases">
        <title>Antibiotic resistance and phylogeny of Pseudomonas spp. isolated over three decades from chicken meat in the Norwegian food chain.</title>
        <authorList>
            <person name="Moen B."/>
        </authorList>
    </citation>
    <scope>NUCLEOTIDE SEQUENCE</scope>
    <source>
        <strain evidence="1">MF6762</strain>
    </source>
</reference>
<dbReference type="RefSeq" id="WP_153326417.1">
    <property type="nucleotide sequence ID" value="NZ_JAEKCZ010000011.1"/>
</dbReference>
<protein>
    <submittedName>
        <fullName evidence="1">DUF411 domain-containing protein</fullName>
    </submittedName>
</protein>
<dbReference type="Proteomes" id="UP000658390">
    <property type="component" value="Unassembled WGS sequence"/>
</dbReference>
<gene>
    <name evidence="1" type="ORF">JFT45_14260</name>
</gene>
<sequence>MPLNLFKNAGLAASIAMAIGFSAELRADAGKSIDVYRDPNCSCCTKWISYLKDKGYTVRDHEEENMSAVKEKLGVPANLGSCHTGVVNGRFVDGHVPVEQIAELTKRSDLIGAAAPGMPVGSPGMESGGRRSAYQIMGLKKSGDEVVLADYPSQ</sequence>
<organism evidence="1 2">
    <name type="scientific">Pseudomonas psychrophila</name>
    <dbReference type="NCBI Taxonomy" id="122355"/>
    <lineage>
        <taxon>Bacteria</taxon>
        <taxon>Pseudomonadati</taxon>
        <taxon>Pseudomonadota</taxon>
        <taxon>Gammaproteobacteria</taxon>
        <taxon>Pseudomonadales</taxon>
        <taxon>Pseudomonadaceae</taxon>
        <taxon>Pseudomonas</taxon>
    </lineage>
</organism>
<dbReference type="SUPFAM" id="SSF52833">
    <property type="entry name" value="Thioredoxin-like"/>
    <property type="match status" value="1"/>
</dbReference>
<proteinExistence type="predicted"/>
<evidence type="ECO:0000313" key="1">
    <source>
        <dbReference type="EMBL" id="MBJ2257678.1"/>
    </source>
</evidence>
<evidence type="ECO:0000313" key="2">
    <source>
        <dbReference type="Proteomes" id="UP000658390"/>
    </source>
</evidence>
<comment type="caution">
    <text evidence="1">The sequence shown here is derived from an EMBL/GenBank/DDBJ whole genome shotgun (WGS) entry which is preliminary data.</text>
</comment>